<dbReference type="PANTHER" id="PTHR43566:SF1">
    <property type="entry name" value="AAA+ ATPASE DOMAIN-CONTAINING PROTEIN"/>
    <property type="match status" value="1"/>
</dbReference>
<evidence type="ECO:0000259" key="2">
    <source>
        <dbReference type="Pfam" id="PF13635"/>
    </source>
</evidence>
<name>A0A0F9KWZ7_9ZZZZ</name>
<organism evidence="3">
    <name type="scientific">marine sediment metagenome</name>
    <dbReference type="NCBI Taxonomy" id="412755"/>
    <lineage>
        <taxon>unclassified sequences</taxon>
        <taxon>metagenomes</taxon>
        <taxon>ecological metagenomes</taxon>
    </lineage>
</organism>
<protein>
    <submittedName>
        <fullName evidence="3">Uncharacterized protein</fullName>
    </submittedName>
</protein>
<evidence type="ECO:0000259" key="1">
    <source>
        <dbReference type="Pfam" id="PF13173"/>
    </source>
</evidence>
<dbReference type="InterPro" id="IPR027417">
    <property type="entry name" value="P-loop_NTPase"/>
</dbReference>
<dbReference type="AlphaFoldDB" id="A0A0F9KWZ7"/>
<dbReference type="Pfam" id="PF13635">
    <property type="entry name" value="DUF4143"/>
    <property type="match status" value="1"/>
</dbReference>
<dbReference type="InterPro" id="IPR041682">
    <property type="entry name" value="AAA_14"/>
</dbReference>
<accession>A0A0F9KWZ7</accession>
<dbReference type="EMBL" id="LAZR01012477">
    <property type="protein sequence ID" value="KKM26623.1"/>
    <property type="molecule type" value="Genomic_DNA"/>
</dbReference>
<reference evidence="3" key="1">
    <citation type="journal article" date="2015" name="Nature">
        <title>Complex archaea that bridge the gap between prokaryotes and eukaryotes.</title>
        <authorList>
            <person name="Spang A."/>
            <person name="Saw J.H."/>
            <person name="Jorgensen S.L."/>
            <person name="Zaremba-Niedzwiedzka K."/>
            <person name="Martijn J."/>
            <person name="Lind A.E."/>
            <person name="van Eijk R."/>
            <person name="Schleper C."/>
            <person name="Guy L."/>
            <person name="Ettema T.J."/>
        </authorList>
    </citation>
    <scope>NUCLEOTIDE SEQUENCE</scope>
</reference>
<proteinExistence type="predicted"/>
<dbReference type="SUPFAM" id="SSF52540">
    <property type="entry name" value="P-loop containing nucleoside triphosphate hydrolases"/>
    <property type="match status" value="1"/>
</dbReference>
<dbReference type="PANTHER" id="PTHR43566">
    <property type="entry name" value="CONSERVED PROTEIN"/>
    <property type="match status" value="1"/>
</dbReference>
<feature type="domain" description="AAA" evidence="1">
    <location>
        <begin position="35"/>
        <end position="149"/>
    </location>
</feature>
<dbReference type="InterPro" id="IPR025420">
    <property type="entry name" value="DUF4143"/>
</dbReference>
<dbReference type="Gene3D" id="3.40.50.300">
    <property type="entry name" value="P-loop containing nucleotide triphosphate hydrolases"/>
    <property type="match status" value="1"/>
</dbReference>
<gene>
    <name evidence="3" type="ORF">LCGC14_1582950</name>
</gene>
<dbReference type="Pfam" id="PF13173">
    <property type="entry name" value="AAA_14"/>
    <property type="match status" value="1"/>
</dbReference>
<sequence>MKIYFTFRRLIVKYDIDMKIRPFWINNIKQAWEKRPVVWLSGVRRVGKTTLAKMFPEAVYLNCDLPSVVRMLADPEPFYDSLDKNAVVVFDEIHRVEDPSRLLKIAADVYAHLKILATGSSTLAATKKFRDSLTGRKKMIYLPPVLWNECSDVFGIKDFDHRLLNGGLPEPLLSQIKDASFFSEWIDSFYARDIQELFSIRNRTGFIKLLHLILRQSGCLLDYTNLAKLSDLSRPTVKAHIEAMCIAHAMFFLIPFHGGGRREITHRPKCYAFDTGFVTFIKGWDSIREDDRGLLWE</sequence>
<feature type="non-terminal residue" evidence="3">
    <location>
        <position position="297"/>
    </location>
</feature>
<feature type="domain" description="DUF4143" evidence="2">
    <location>
        <begin position="192"/>
        <end position="297"/>
    </location>
</feature>
<evidence type="ECO:0000313" key="3">
    <source>
        <dbReference type="EMBL" id="KKM26623.1"/>
    </source>
</evidence>
<comment type="caution">
    <text evidence="3">The sequence shown here is derived from an EMBL/GenBank/DDBJ whole genome shotgun (WGS) entry which is preliminary data.</text>
</comment>